<dbReference type="AlphaFoldDB" id="A0A0F9GI72"/>
<sequence length="189" mass="21013">MIKNGHGQRATARVWIDGAQVSQLGDFVVPANGGIDLERFLDRSLTEGKRFKFVSLDHPDVDDPGRSENGEIRVEFRLEKQVKPEDYLLIPHDQWQFQYNRVPMRFEGTIDIPVSGAMDANDSTISAGEVSNDSVLVSNSSSTLPGATVQGSDSDQQFTKIHFEIGEAVTTLELRMVGINPSLSMNYLW</sequence>
<accession>A0A0F9GI72</accession>
<proteinExistence type="predicted"/>
<name>A0A0F9GI72_9ZZZZ</name>
<gene>
    <name evidence="1" type="ORF">LCGC14_2117930</name>
</gene>
<organism evidence="1">
    <name type="scientific">marine sediment metagenome</name>
    <dbReference type="NCBI Taxonomy" id="412755"/>
    <lineage>
        <taxon>unclassified sequences</taxon>
        <taxon>metagenomes</taxon>
        <taxon>ecological metagenomes</taxon>
    </lineage>
</organism>
<reference evidence="1" key="1">
    <citation type="journal article" date="2015" name="Nature">
        <title>Complex archaea that bridge the gap between prokaryotes and eukaryotes.</title>
        <authorList>
            <person name="Spang A."/>
            <person name="Saw J.H."/>
            <person name="Jorgensen S.L."/>
            <person name="Zaremba-Niedzwiedzka K."/>
            <person name="Martijn J."/>
            <person name="Lind A.E."/>
            <person name="van Eijk R."/>
            <person name="Schleper C."/>
            <person name="Guy L."/>
            <person name="Ettema T.J."/>
        </authorList>
    </citation>
    <scope>NUCLEOTIDE SEQUENCE</scope>
</reference>
<dbReference type="EMBL" id="LAZR01026308">
    <property type="protein sequence ID" value="KKL69140.1"/>
    <property type="molecule type" value="Genomic_DNA"/>
</dbReference>
<protein>
    <submittedName>
        <fullName evidence="1">Uncharacterized protein</fullName>
    </submittedName>
</protein>
<evidence type="ECO:0000313" key="1">
    <source>
        <dbReference type="EMBL" id="KKL69140.1"/>
    </source>
</evidence>
<comment type="caution">
    <text evidence="1">The sequence shown here is derived from an EMBL/GenBank/DDBJ whole genome shotgun (WGS) entry which is preliminary data.</text>
</comment>